<dbReference type="OrthoDB" id="2282872at2759"/>
<organism evidence="1 2">
    <name type="scientific">Gigaspora rosea</name>
    <dbReference type="NCBI Taxonomy" id="44941"/>
    <lineage>
        <taxon>Eukaryota</taxon>
        <taxon>Fungi</taxon>
        <taxon>Fungi incertae sedis</taxon>
        <taxon>Mucoromycota</taxon>
        <taxon>Glomeromycotina</taxon>
        <taxon>Glomeromycetes</taxon>
        <taxon>Diversisporales</taxon>
        <taxon>Gigasporaceae</taxon>
        <taxon>Gigaspora</taxon>
    </lineage>
</organism>
<evidence type="ECO:0000313" key="2">
    <source>
        <dbReference type="Proteomes" id="UP000266673"/>
    </source>
</evidence>
<gene>
    <name evidence="1" type="ORF">C2G38_2162113</name>
</gene>
<reference evidence="1 2" key="1">
    <citation type="submission" date="2018-06" db="EMBL/GenBank/DDBJ databases">
        <title>Comparative genomics reveals the genomic features of Rhizophagus irregularis, R. cerebriforme, R. diaphanum and Gigaspora rosea, and their symbiotic lifestyle signature.</title>
        <authorList>
            <person name="Morin E."/>
            <person name="San Clemente H."/>
            <person name="Chen E.C.H."/>
            <person name="De La Providencia I."/>
            <person name="Hainaut M."/>
            <person name="Kuo A."/>
            <person name="Kohler A."/>
            <person name="Murat C."/>
            <person name="Tang N."/>
            <person name="Roy S."/>
            <person name="Loubradou J."/>
            <person name="Henrissat B."/>
            <person name="Grigoriev I.V."/>
            <person name="Corradi N."/>
            <person name="Roux C."/>
            <person name="Martin F.M."/>
        </authorList>
    </citation>
    <scope>NUCLEOTIDE SEQUENCE [LARGE SCALE GENOMIC DNA]</scope>
    <source>
        <strain evidence="1 2">DAOM 194757</strain>
    </source>
</reference>
<evidence type="ECO:0000313" key="1">
    <source>
        <dbReference type="EMBL" id="RIB26860.1"/>
    </source>
</evidence>
<proteinExistence type="predicted"/>
<protein>
    <submittedName>
        <fullName evidence="1">Uncharacterized protein</fullName>
    </submittedName>
</protein>
<accession>A0A397VW82</accession>
<comment type="caution">
    <text evidence="1">The sequence shown here is derived from an EMBL/GenBank/DDBJ whole genome shotgun (WGS) entry which is preliminary data.</text>
</comment>
<dbReference type="Proteomes" id="UP000266673">
    <property type="component" value="Unassembled WGS sequence"/>
</dbReference>
<name>A0A397VW82_9GLOM</name>
<dbReference type="EMBL" id="QKWP01000119">
    <property type="protein sequence ID" value="RIB26860.1"/>
    <property type="molecule type" value="Genomic_DNA"/>
</dbReference>
<keyword evidence="2" id="KW-1185">Reference proteome</keyword>
<sequence>MDNNFNLKKEQYKDWPQLISKSVTVNRLVKYCKNTKYNVLRELPCTICSKMFLSEHWTKISVKEINLSLLEVDEKLVILFSDLDFNYRLLCIDESWYKILLDRNKFIGQNISESRNPFDLRVCLDFKIDKIALNSLLEDRIPVSLIATTVIVDIDPKKMEHYSGYATDPIDNNDTNELENKELNSDAVMPKHNKYGFMNSNDKLKSSDIAYMDNISFSEKLSAEMISYLTLHDMELALEQEHNIQPITNSAIIELLRNINVIGGRIMGSQQSHNHLHNKLHALTIRDSLPDPTAVAKYFGIVIKNIIKYIVGYKRLEGSMFGEIKNYYAIAEYQNHGISYCYMLIWLEGALNPVELQECQKKDEDFRK</sequence>
<dbReference type="AlphaFoldDB" id="A0A397VW82"/>